<dbReference type="InterPro" id="IPR046960">
    <property type="entry name" value="PPR_At4g14850-like_plant"/>
</dbReference>
<comment type="caution">
    <text evidence="3">The sequence shown here is derived from an EMBL/GenBank/DDBJ whole genome shotgun (WGS) entry which is preliminary data.</text>
</comment>
<name>A0ABD0W7B7_DENTH</name>
<protein>
    <recommendedName>
        <fullName evidence="5">Pentatricopeptide repeat-containing protein</fullName>
    </recommendedName>
</protein>
<dbReference type="InterPro" id="IPR011990">
    <property type="entry name" value="TPR-like_helical_dom_sf"/>
</dbReference>
<gene>
    <name evidence="3" type="ORF">M5K25_000451</name>
</gene>
<dbReference type="PANTHER" id="PTHR47926">
    <property type="entry name" value="PENTATRICOPEPTIDE REPEAT-CONTAINING PROTEIN"/>
    <property type="match status" value="1"/>
</dbReference>
<evidence type="ECO:0008006" key="5">
    <source>
        <dbReference type="Google" id="ProtNLM"/>
    </source>
</evidence>
<evidence type="ECO:0000313" key="4">
    <source>
        <dbReference type="Proteomes" id="UP001552299"/>
    </source>
</evidence>
<sequence length="182" mass="20384">MVKPSNASITNATMLGPSRPALKVYSHQIFQRILFNVIIRRLVVAEVHVEERRSKNICSSLVVEHESVVNVGISDASLPKHNGRMGGERVAAWWFCSAGRGREGVRDGEGRKGREGQRVGEIEKAVQVFKGMVFRDVFTWSSMVDGYWKNGMVLEARQAFEAMPVKNVVSWTAMIQVIKLPN</sequence>
<dbReference type="Proteomes" id="UP001552299">
    <property type="component" value="Unassembled WGS sequence"/>
</dbReference>
<dbReference type="InterPro" id="IPR002885">
    <property type="entry name" value="PPR_rpt"/>
</dbReference>
<keyword evidence="1" id="KW-0677">Repeat</keyword>
<organism evidence="3 4">
    <name type="scientific">Dendrobium thyrsiflorum</name>
    <name type="common">Pinecone-like raceme dendrobium</name>
    <name type="synonym">Orchid</name>
    <dbReference type="NCBI Taxonomy" id="117978"/>
    <lineage>
        <taxon>Eukaryota</taxon>
        <taxon>Viridiplantae</taxon>
        <taxon>Streptophyta</taxon>
        <taxon>Embryophyta</taxon>
        <taxon>Tracheophyta</taxon>
        <taxon>Spermatophyta</taxon>
        <taxon>Magnoliopsida</taxon>
        <taxon>Liliopsida</taxon>
        <taxon>Asparagales</taxon>
        <taxon>Orchidaceae</taxon>
        <taxon>Epidendroideae</taxon>
        <taxon>Malaxideae</taxon>
        <taxon>Dendrobiinae</taxon>
        <taxon>Dendrobium</taxon>
    </lineage>
</organism>
<dbReference type="AlphaFoldDB" id="A0ABD0W7B7"/>
<evidence type="ECO:0000313" key="3">
    <source>
        <dbReference type="EMBL" id="KAL0928557.1"/>
    </source>
</evidence>
<dbReference type="Pfam" id="PF01535">
    <property type="entry name" value="PPR"/>
    <property type="match status" value="1"/>
</dbReference>
<dbReference type="EMBL" id="JANQDX010000001">
    <property type="protein sequence ID" value="KAL0928557.1"/>
    <property type="molecule type" value="Genomic_DNA"/>
</dbReference>
<dbReference type="PROSITE" id="PS51375">
    <property type="entry name" value="PPR"/>
    <property type="match status" value="1"/>
</dbReference>
<evidence type="ECO:0000256" key="2">
    <source>
        <dbReference type="PROSITE-ProRule" id="PRU00708"/>
    </source>
</evidence>
<accession>A0ABD0W7B7</accession>
<keyword evidence="4" id="KW-1185">Reference proteome</keyword>
<dbReference type="NCBIfam" id="TIGR00756">
    <property type="entry name" value="PPR"/>
    <property type="match status" value="1"/>
</dbReference>
<evidence type="ECO:0000256" key="1">
    <source>
        <dbReference type="ARBA" id="ARBA00022737"/>
    </source>
</evidence>
<dbReference type="Gene3D" id="1.25.40.10">
    <property type="entry name" value="Tetratricopeptide repeat domain"/>
    <property type="match status" value="1"/>
</dbReference>
<proteinExistence type="predicted"/>
<reference evidence="3 4" key="1">
    <citation type="journal article" date="2024" name="Plant Biotechnol. J.">
        <title>Dendrobium thyrsiflorum genome and its molecular insights into genes involved in important horticultural traits.</title>
        <authorList>
            <person name="Chen B."/>
            <person name="Wang J.Y."/>
            <person name="Zheng P.J."/>
            <person name="Li K.L."/>
            <person name="Liang Y.M."/>
            <person name="Chen X.F."/>
            <person name="Zhang C."/>
            <person name="Zhao X."/>
            <person name="He X."/>
            <person name="Zhang G.Q."/>
            <person name="Liu Z.J."/>
            <person name="Xu Q."/>
        </authorList>
    </citation>
    <scope>NUCLEOTIDE SEQUENCE [LARGE SCALE GENOMIC DNA]</scope>
    <source>
        <strain evidence="3">GZMU011</strain>
    </source>
</reference>
<feature type="repeat" description="PPR" evidence="2">
    <location>
        <begin position="136"/>
        <end position="170"/>
    </location>
</feature>